<dbReference type="GeneID" id="114328143"/>
<reference evidence="4 5" key="1">
    <citation type="submission" date="2025-04" db="UniProtKB">
        <authorList>
            <consortium name="RefSeq"/>
        </authorList>
    </citation>
    <scope>IDENTIFICATION</scope>
    <source>
        <tissue evidence="4 5">Whole insect</tissue>
    </source>
</reference>
<dbReference type="CDD" id="cd23992">
    <property type="entry name" value="PBP_GOBP"/>
    <property type="match status" value="1"/>
</dbReference>
<evidence type="ECO:0000313" key="3">
    <source>
        <dbReference type="Proteomes" id="UP001652700"/>
    </source>
</evidence>
<dbReference type="RefSeq" id="XP_028132721.1">
    <property type="nucleotide sequence ID" value="XM_028276920.1"/>
</dbReference>
<dbReference type="KEGG" id="dvv:114328143"/>
<dbReference type="SUPFAM" id="SSF47565">
    <property type="entry name" value="Insect pheromone/odorant-binding proteins"/>
    <property type="match status" value="1"/>
</dbReference>
<dbReference type="EnsemblMetazoa" id="XM_028276921.2">
    <property type="protein sequence ID" value="XP_028132722.1"/>
    <property type="gene ID" value="LOC114328143"/>
</dbReference>
<name>A0A6P7FD41_DIAVI</name>
<organism evidence="5">
    <name type="scientific">Diabrotica virgifera virgifera</name>
    <name type="common">western corn rootworm</name>
    <dbReference type="NCBI Taxonomy" id="50390"/>
    <lineage>
        <taxon>Eukaryota</taxon>
        <taxon>Metazoa</taxon>
        <taxon>Ecdysozoa</taxon>
        <taxon>Arthropoda</taxon>
        <taxon>Hexapoda</taxon>
        <taxon>Insecta</taxon>
        <taxon>Pterygota</taxon>
        <taxon>Neoptera</taxon>
        <taxon>Endopterygota</taxon>
        <taxon>Coleoptera</taxon>
        <taxon>Polyphaga</taxon>
        <taxon>Cucujiformia</taxon>
        <taxon>Chrysomeloidea</taxon>
        <taxon>Chrysomelidae</taxon>
        <taxon>Galerucinae</taxon>
        <taxon>Diabroticina</taxon>
        <taxon>Diabroticites</taxon>
        <taxon>Diabrotica</taxon>
    </lineage>
</organism>
<proteinExistence type="predicted"/>
<protein>
    <submittedName>
        <fullName evidence="4 5">Uncharacterized protein LOC114328143</fullName>
    </submittedName>
</protein>
<dbReference type="EnsemblMetazoa" id="XM_028276920.2">
    <property type="protein sequence ID" value="XP_028132721.1"/>
    <property type="gene ID" value="LOC114328143"/>
</dbReference>
<accession>A0A6P7FD41</accession>
<sequence>MAFKLGVFIIICIYLQVSNCALNKQDYGVHLTTDSAKWVEKCRAITGTTQEEVDAAAQGMFPESFAPYISCLWFESGVLKPNLEAVPERLKHYWPVKVIKPEELSQFIPCAKSARELGSDVPINKKILEMTKCHYKINPGKYIIF</sequence>
<dbReference type="OrthoDB" id="10332228at2759"/>
<gene>
    <name evidence="4 5" type="primary">LOC114328143</name>
</gene>
<dbReference type="Proteomes" id="UP001652700">
    <property type="component" value="Unplaced"/>
</dbReference>
<dbReference type="GO" id="GO:0005549">
    <property type="term" value="F:odorant binding"/>
    <property type="evidence" value="ECO:0007669"/>
    <property type="project" value="InterPro"/>
</dbReference>
<dbReference type="Gene3D" id="1.10.238.20">
    <property type="entry name" value="Pheromone/general odorant binding protein domain"/>
    <property type="match status" value="1"/>
</dbReference>
<keyword evidence="3" id="KW-1185">Reference proteome</keyword>
<keyword evidence="1" id="KW-0732">Signal</keyword>
<evidence type="ECO:0000256" key="1">
    <source>
        <dbReference type="SAM" id="SignalP"/>
    </source>
</evidence>
<evidence type="ECO:0000313" key="4">
    <source>
        <dbReference type="RefSeq" id="XP_028132721.1"/>
    </source>
</evidence>
<reference evidence="2" key="2">
    <citation type="submission" date="2025-05" db="UniProtKB">
        <authorList>
            <consortium name="EnsemblMetazoa"/>
        </authorList>
    </citation>
    <scope>IDENTIFICATION</scope>
</reference>
<feature type="chain" id="PRO_5044650922" evidence="1">
    <location>
        <begin position="21"/>
        <end position="145"/>
    </location>
</feature>
<dbReference type="AlphaFoldDB" id="A0A6P7FD41"/>
<evidence type="ECO:0000313" key="2">
    <source>
        <dbReference type="EnsemblMetazoa" id="XP_028132721.1"/>
    </source>
</evidence>
<feature type="signal peptide" evidence="1">
    <location>
        <begin position="1"/>
        <end position="20"/>
    </location>
</feature>
<dbReference type="RefSeq" id="XP_028132722.1">
    <property type="nucleotide sequence ID" value="XM_028276921.1"/>
</dbReference>
<dbReference type="InterPro" id="IPR036728">
    <property type="entry name" value="PBP_GOBP_sf"/>
</dbReference>
<evidence type="ECO:0000313" key="5">
    <source>
        <dbReference type="RefSeq" id="XP_028132722.1"/>
    </source>
</evidence>